<feature type="transmembrane region" description="Helical" evidence="7">
    <location>
        <begin position="12"/>
        <end position="35"/>
    </location>
</feature>
<dbReference type="PANTHER" id="PTHR43744">
    <property type="entry name" value="ABC TRANSPORTER PERMEASE PROTEIN MG189-RELATED-RELATED"/>
    <property type="match status" value="1"/>
</dbReference>
<evidence type="ECO:0000313" key="10">
    <source>
        <dbReference type="Proteomes" id="UP001596028"/>
    </source>
</evidence>
<organism evidence="9 10">
    <name type="scientific">Cohnella hongkongensis</name>
    <dbReference type="NCBI Taxonomy" id="178337"/>
    <lineage>
        <taxon>Bacteria</taxon>
        <taxon>Bacillati</taxon>
        <taxon>Bacillota</taxon>
        <taxon>Bacilli</taxon>
        <taxon>Bacillales</taxon>
        <taxon>Paenibacillaceae</taxon>
        <taxon>Cohnella</taxon>
    </lineage>
</organism>
<comment type="subcellular location">
    <subcellularLocation>
        <location evidence="1 7">Cell membrane</location>
        <topology evidence="1 7">Multi-pass membrane protein</topology>
    </subcellularLocation>
</comment>
<keyword evidence="4 7" id="KW-0812">Transmembrane</keyword>
<dbReference type="Proteomes" id="UP001596028">
    <property type="component" value="Unassembled WGS sequence"/>
</dbReference>
<reference evidence="10" key="1">
    <citation type="journal article" date="2019" name="Int. J. Syst. Evol. Microbiol.">
        <title>The Global Catalogue of Microorganisms (GCM) 10K type strain sequencing project: providing services to taxonomists for standard genome sequencing and annotation.</title>
        <authorList>
            <consortium name="The Broad Institute Genomics Platform"/>
            <consortium name="The Broad Institute Genome Sequencing Center for Infectious Disease"/>
            <person name="Wu L."/>
            <person name="Ma J."/>
        </authorList>
    </citation>
    <scope>NUCLEOTIDE SEQUENCE [LARGE SCALE GENOMIC DNA]</scope>
    <source>
        <strain evidence="10">CCUG 49571</strain>
    </source>
</reference>
<accession>A0ABV9FIC6</accession>
<evidence type="ECO:0000256" key="6">
    <source>
        <dbReference type="ARBA" id="ARBA00023136"/>
    </source>
</evidence>
<feature type="domain" description="ABC transmembrane type-1" evidence="8">
    <location>
        <begin position="70"/>
        <end position="258"/>
    </location>
</feature>
<sequence>MNKYSAKLKWLTVIRHFVLIGAVLLYLLPFLFALYTSFLDKPDIGKLVMPDRWVFENYRHVFESGLLNWYKNTAIMSGGIILGNLIVNTMAGYALAKIKFPGNKLVFFIIIGTMMIPAQVTLVPIYSMSVQLGWVNTYQALIIPFLTSGMLTFFMRQFFLSIPHEIEEAARIDGLGRFGIFFRVVLPNATTALATLVIFAFKDSWNSFLWPVTLTNKSGMHVITVGLHALKGQYYEWINITMTGVVCATLPMVIVFILLQKYFTKSIAMVGIKG</sequence>
<evidence type="ECO:0000259" key="8">
    <source>
        <dbReference type="PROSITE" id="PS50928"/>
    </source>
</evidence>
<protein>
    <submittedName>
        <fullName evidence="9">Carbohydrate ABC transporter permease</fullName>
    </submittedName>
</protein>
<dbReference type="InterPro" id="IPR035906">
    <property type="entry name" value="MetI-like_sf"/>
</dbReference>
<gene>
    <name evidence="9" type="ORF">ACFO3S_26110</name>
</gene>
<keyword evidence="6 7" id="KW-0472">Membrane</keyword>
<dbReference type="PROSITE" id="PS50928">
    <property type="entry name" value="ABC_TM1"/>
    <property type="match status" value="1"/>
</dbReference>
<proteinExistence type="inferred from homology"/>
<evidence type="ECO:0000256" key="5">
    <source>
        <dbReference type="ARBA" id="ARBA00022989"/>
    </source>
</evidence>
<keyword evidence="10" id="KW-1185">Reference proteome</keyword>
<feature type="transmembrane region" description="Helical" evidence="7">
    <location>
        <begin position="138"/>
        <end position="159"/>
    </location>
</feature>
<dbReference type="CDD" id="cd06261">
    <property type="entry name" value="TM_PBP2"/>
    <property type="match status" value="1"/>
</dbReference>
<keyword evidence="2 7" id="KW-0813">Transport</keyword>
<dbReference type="InterPro" id="IPR000515">
    <property type="entry name" value="MetI-like"/>
</dbReference>
<name>A0ABV9FIC6_9BACL</name>
<keyword evidence="5 7" id="KW-1133">Transmembrane helix</keyword>
<feature type="transmembrane region" description="Helical" evidence="7">
    <location>
        <begin position="74"/>
        <end position="96"/>
    </location>
</feature>
<evidence type="ECO:0000256" key="1">
    <source>
        <dbReference type="ARBA" id="ARBA00004651"/>
    </source>
</evidence>
<dbReference type="PANTHER" id="PTHR43744:SF12">
    <property type="entry name" value="ABC TRANSPORTER PERMEASE PROTEIN MG189-RELATED"/>
    <property type="match status" value="1"/>
</dbReference>
<dbReference type="EMBL" id="JBHSEP010000030">
    <property type="protein sequence ID" value="MFC4601740.1"/>
    <property type="molecule type" value="Genomic_DNA"/>
</dbReference>
<dbReference type="Gene3D" id="1.10.3720.10">
    <property type="entry name" value="MetI-like"/>
    <property type="match status" value="1"/>
</dbReference>
<evidence type="ECO:0000256" key="2">
    <source>
        <dbReference type="ARBA" id="ARBA00022448"/>
    </source>
</evidence>
<evidence type="ECO:0000256" key="3">
    <source>
        <dbReference type="ARBA" id="ARBA00022475"/>
    </source>
</evidence>
<dbReference type="SUPFAM" id="SSF161098">
    <property type="entry name" value="MetI-like"/>
    <property type="match status" value="1"/>
</dbReference>
<feature type="transmembrane region" description="Helical" evidence="7">
    <location>
        <begin position="105"/>
        <end position="126"/>
    </location>
</feature>
<feature type="transmembrane region" description="Helical" evidence="7">
    <location>
        <begin position="237"/>
        <end position="259"/>
    </location>
</feature>
<dbReference type="Pfam" id="PF00528">
    <property type="entry name" value="BPD_transp_1"/>
    <property type="match status" value="1"/>
</dbReference>
<keyword evidence="3" id="KW-1003">Cell membrane</keyword>
<evidence type="ECO:0000313" key="9">
    <source>
        <dbReference type="EMBL" id="MFC4601740.1"/>
    </source>
</evidence>
<dbReference type="RefSeq" id="WP_378102215.1">
    <property type="nucleotide sequence ID" value="NZ_JBHSEP010000030.1"/>
</dbReference>
<comment type="caution">
    <text evidence="9">The sequence shown here is derived from an EMBL/GenBank/DDBJ whole genome shotgun (WGS) entry which is preliminary data.</text>
</comment>
<comment type="similarity">
    <text evidence="7">Belongs to the binding-protein-dependent transport system permease family.</text>
</comment>
<feature type="transmembrane region" description="Helical" evidence="7">
    <location>
        <begin position="180"/>
        <end position="201"/>
    </location>
</feature>
<evidence type="ECO:0000256" key="4">
    <source>
        <dbReference type="ARBA" id="ARBA00022692"/>
    </source>
</evidence>
<evidence type="ECO:0000256" key="7">
    <source>
        <dbReference type="RuleBase" id="RU363032"/>
    </source>
</evidence>